<dbReference type="InterPro" id="IPR017932">
    <property type="entry name" value="GATase_2_dom"/>
</dbReference>
<proteinExistence type="inferred from homology"/>
<dbReference type="GO" id="GO:0006189">
    <property type="term" value="P:'de novo' IMP biosynthetic process"/>
    <property type="evidence" value="ECO:0007669"/>
    <property type="project" value="UniProtKB-UniRule"/>
</dbReference>
<feature type="binding site" evidence="7 11">
    <location>
        <position position="239"/>
    </location>
    <ligand>
        <name>[4Fe-4S] cluster</name>
        <dbReference type="ChEBI" id="CHEBI:49883"/>
    </ligand>
</feature>
<dbReference type="GO" id="GO:0051539">
    <property type="term" value="F:4 iron, 4 sulfur cluster binding"/>
    <property type="evidence" value="ECO:0007669"/>
    <property type="project" value="UniProtKB-KW"/>
</dbReference>
<feature type="active site" description="Nucleophile" evidence="7 9">
    <location>
        <position position="2"/>
    </location>
</feature>
<feature type="binding site" evidence="7 10">
    <location>
        <position position="349"/>
    </location>
    <ligand>
        <name>Mg(2+)</name>
        <dbReference type="ChEBI" id="CHEBI:18420"/>
    </ligand>
</feature>
<dbReference type="AlphaFoldDB" id="E3CY76"/>
<protein>
    <recommendedName>
        <fullName evidence="7">Amidophosphoribosyltransferase</fullName>
        <shortName evidence="7">ATase</shortName>
        <ecNumber evidence="7">2.4.2.14</ecNumber>
    </recommendedName>
    <alternativeName>
        <fullName evidence="7">Glutamine phosphoribosylpyrophosphate amidotransferase</fullName>
        <shortName evidence="7">GPATase</shortName>
    </alternativeName>
</protein>
<dbReference type="Proteomes" id="UP000005096">
    <property type="component" value="Chromosome"/>
</dbReference>
<evidence type="ECO:0000256" key="7">
    <source>
        <dbReference type="HAMAP-Rule" id="MF_01931"/>
    </source>
</evidence>
<dbReference type="HOGENOM" id="CLU_022389_3_1_0"/>
<dbReference type="EC" id="2.4.2.14" evidence="7"/>
<dbReference type="STRING" id="584708.Apau_1183"/>
<evidence type="ECO:0000256" key="5">
    <source>
        <dbReference type="ARBA" id="ARBA00022755"/>
    </source>
</evidence>
<evidence type="ECO:0000256" key="9">
    <source>
        <dbReference type="PIRSR" id="PIRSR000485-1"/>
    </source>
</evidence>
<evidence type="ECO:0000259" key="12">
    <source>
        <dbReference type="PROSITE" id="PS51278"/>
    </source>
</evidence>
<accession>E3CY76</accession>
<comment type="cofactor">
    <cofactor evidence="7 10">
        <name>Mg(2+)</name>
        <dbReference type="ChEBI" id="CHEBI:18420"/>
    </cofactor>
    <text evidence="7 10">Binds 1 Mg(2+) ion per subunit.</text>
</comment>
<dbReference type="InterPro" id="IPR005854">
    <property type="entry name" value="PurF"/>
</dbReference>
<dbReference type="GO" id="GO:0009113">
    <property type="term" value="P:purine nucleobase biosynthetic process"/>
    <property type="evidence" value="ECO:0007669"/>
    <property type="project" value="UniProtKB-UniRule"/>
</dbReference>
<keyword evidence="7 10" id="KW-0460">Magnesium</keyword>
<dbReference type="EMBL" id="CM001022">
    <property type="protein sequence ID" value="EFQ23609.1"/>
    <property type="molecule type" value="Genomic_DNA"/>
</dbReference>
<comment type="cofactor">
    <cofactor evidence="7 11">
        <name>[4Fe-4S] cluster</name>
        <dbReference type="ChEBI" id="CHEBI:49883"/>
    </cofactor>
    <text evidence="7 11">Binds 1 [4Fe-4S] cluster per subunit.</text>
</comment>
<dbReference type="HAMAP" id="MF_01931">
    <property type="entry name" value="PurF"/>
    <property type="match status" value="1"/>
</dbReference>
<keyword evidence="14" id="KW-1185">Reference proteome</keyword>
<evidence type="ECO:0000256" key="11">
    <source>
        <dbReference type="PIRSR" id="PIRSR000485-3"/>
    </source>
</evidence>
<reference evidence="13 14" key="1">
    <citation type="journal article" date="2010" name="Stand. Genomic Sci.">
        <title>Non-contiguous finished genome sequence of Aminomonas paucivorans type strain (GLU-3).</title>
        <authorList>
            <person name="Pitluck S."/>
            <person name="Yasawong M."/>
            <person name="Held B."/>
            <person name="Lapidus A."/>
            <person name="Nolan M."/>
            <person name="Copeland A."/>
            <person name="Lucas S."/>
            <person name="Del Rio T.G."/>
            <person name="Tice H."/>
            <person name="Cheng J.F."/>
            <person name="Chertkov O."/>
            <person name="Goodwin L."/>
            <person name="Tapia R."/>
            <person name="Han C."/>
            <person name="Liolios K."/>
            <person name="Ivanova N."/>
            <person name="Mavromatis K."/>
            <person name="Ovchinnikova G."/>
            <person name="Pati A."/>
            <person name="Chen A."/>
            <person name="Palaniappan K."/>
            <person name="Land M."/>
            <person name="Hauser L."/>
            <person name="Chang Y.J."/>
            <person name="Jeffries C.D."/>
            <person name="Pukall R."/>
            <person name="Spring S."/>
            <person name="Rohde M."/>
            <person name="Sikorski J."/>
            <person name="Goker M."/>
            <person name="Woyke T."/>
            <person name="Bristow J."/>
            <person name="Eisen J.A."/>
            <person name="Markowitz V."/>
            <person name="Hugenholtz P."/>
            <person name="Kyrpides N.C."/>
            <person name="Klenk H.P."/>
        </authorList>
    </citation>
    <scope>NUCLEOTIDE SEQUENCE [LARGE SCALE GENOMIC DNA]</scope>
    <source>
        <strain evidence="13 14">DSM 12260</strain>
    </source>
</reference>
<evidence type="ECO:0000256" key="8">
    <source>
        <dbReference type="PIRNR" id="PIRNR000485"/>
    </source>
</evidence>
<dbReference type="PROSITE" id="PS51278">
    <property type="entry name" value="GATASE_TYPE_2"/>
    <property type="match status" value="1"/>
</dbReference>
<feature type="binding site" evidence="7 11">
    <location>
        <position position="386"/>
    </location>
    <ligand>
        <name>[4Fe-4S] cluster</name>
        <dbReference type="ChEBI" id="CHEBI:49883"/>
    </ligand>
</feature>
<comment type="pathway">
    <text evidence="1 7 8">Purine metabolism; IMP biosynthesis via de novo pathway; N(1)-(5-phospho-D-ribosyl)glycinamide from 5-phospho-alpha-D-ribose 1-diphosphate: step 1/2.</text>
</comment>
<dbReference type="UniPathway" id="UPA00074">
    <property type="reaction ID" value="UER00124"/>
</dbReference>
<dbReference type="OrthoDB" id="9801213at2"/>
<keyword evidence="4 7" id="KW-0808">Transferase</keyword>
<feature type="domain" description="Glutamine amidotransferase type-2" evidence="12">
    <location>
        <begin position="2"/>
        <end position="222"/>
    </location>
</feature>
<feature type="binding site" evidence="7 11">
    <location>
        <position position="437"/>
    </location>
    <ligand>
        <name>[4Fe-4S] cluster</name>
        <dbReference type="ChEBI" id="CHEBI:49883"/>
    </ligand>
</feature>
<evidence type="ECO:0000256" key="4">
    <source>
        <dbReference type="ARBA" id="ARBA00022679"/>
    </source>
</evidence>
<keyword evidence="7 10" id="KW-0479">Metal-binding</keyword>
<comment type="catalytic activity">
    <reaction evidence="7 8">
        <text>5-phospho-beta-D-ribosylamine + L-glutamate + diphosphate = 5-phospho-alpha-D-ribose 1-diphosphate + L-glutamine + H2O</text>
        <dbReference type="Rhea" id="RHEA:14905"/>
        <dbReference type="ChEBI" id="CHEBI:15377"/>
        <dbReference type="ChEBI" id="CHEBI:29985"/>
        <dbReference type="ChEBI" id="CHEBI:33019"/>
        <dbReference type="ChEBI" id="CHEBI:58017"/>
        <dbReference type="ChEBI" id="CHEBI:58359"/>
        <dbReference type="ChEBI" id="CHEBI:58681"/>
        <dbReference type="EC" id="2.4.2.14"/>
    </reaction>
</comment>
<dbReference type="CDD" id="cd06223">
    <property type="entry name" value="PRTases_typeI"/>
    <property type="match status" value="1"/>
</dbReference>
<keyword evidence="3 7" id="KW-0328">Glycosyltransferase</keyword>
<keyword evidence="7" id="KW-0004">4Fe-4S</keyword>
<sequence>MCGVFGAFSASGRPVLEDVYLGLYALQHRGQESAGVSWIDHGNVHSLKGMGLVHNALDQGTLSSIPASSAIGHVRYSTFGGSLFQNAQPLAANYARGPVAIAHNGNLTNADGLMHYLENRGAIFQSTCDTETILHLMAHQAHKNPLDALMDALRRLEGAYSLAVLLEDRLVAARDPWGFRPLVLGVRDDVTYVASESCALDIVGAKLLRDVEPGEVVVIDAKGTLSLRIPMTPRKGFHCSFEYVYFARPDSVLDGRSVYQARKELGRRLALRCPCSEAELVAGMPDSGTLAALGYAEASACPFEIAVVRNRYVGRTFIQPTQRVREIGVRIKLNPNGEIFRDRDAVVVDDSIVRGTTASRVVSLIRDAGARSVHLRIASPPVRFPCYYGIDTPCSEELAAARMDLEALRREVGADSLAYLDETDLVESIGLPEEKLCTACFSGRYLEGGTCHDLEL</sequence>
<gene>
    <name evidence="7" type="primary">purF</name>
    <name evidence="13" type="ORF">Apau_1183</name>
</gene>
<evidence type="ECO:0000256" key="3">
    <source>
        <dbReference type="ARBA" id="ARBA00022676"/>
    </source>
</evidence>
<dbReference type="InterPro" id="IPR035584">
    <property type="entry name" value="PurF_N"/>
</dbReference>
<dbReference type="RefSeq" id="WP_006300810.1">
    <property type="nucleotide sequence ID" value="NZ_CM001022.1"/>
</dbReference>
<dbReference type="CDD" id="cd00715">
    <property type="entry name" value="GPATase_N"/>
    <property type="match status" value="1"/>
</dbReference>
<dbReference type="Gene3D" id="3.60.20.10">
    <property type="entry name" value="Glutamine Phosphoribosylpyrophosphate, subunit 1, domain 1"/>
    <property type="match status" value="1"/>
</dbReference>
<dbReference type="eggNOG" id="COG0034">
    <property type="taxonomic scope" value="Bacteria"/>
</dbReference>
<evidence type="ECO:0000313" key="14">
    <source>
        <dbReference type="Proteomes" id="UP000005096"/>
    </source>
</evidence>
<dbReference type="SUPFAM" id="SSF53271">
    <property type="entry name" value="PRTase-like"/>
    <property type="match status" value="1"/>
</dbReference>
<dbReference type="PIRSF" id="PIRSF000485">
    <property type="entry name" value="Amd_phspho_trans"/>
    <property type="match status" value="1"/>
</dbReference>
<keyword evidence="5 7" id="KW-0658">Purine biosynthesis</keyword>
<evidence type="ECO:0000256" key="6">
    <source>
        <dbReference type="ARBA" id="ARBA00022962"/>
    </source>
</evidence>
<evidence type="ECO:0000256" key="2">
    <source>
        <dbReference type="ARBA" id="ARBA00010138"/>
    </source>
</evidence>
<dbReference type="Pfam" id="PF13537">
    <property type="entry name" value="GATase_7"/>
    <property type="match status" value="1"/>
</dbReference>
<feature type="binding site" evidence="7 10">
    <location>
        <position position="350"/>
    </location>
    <ligand>
        <name>Mg(2+)</name>
        <dbReference type="ChEBI" id="CHEBI:18420"/>
    </ligand>
</feature>
<evidence type="ECO:0000256" key="10">
    <source>
        <dbReference type="PIRSR" id="PIRSR000485-2"/>
    </source>
</evidence>
<comment type="function">
    <text evidence="7">Catalyzes the formation of phosphoribosylamine from phosphoribosylpyrophosphate (PRPP) and glutamine.</text>
</comment>
<evidence type="ECO:0000256" key="1">
    <source>
        <dbReference type="ARBA" id="ARBA00005209"/>
    </source>
</evidence>
<dbReference type="SUPFAM" id="SSF56235">
    <property type="entry name" value="N-terminal nucleophile aminohydrolases (Ntn hydrolases)"/>
    <property type="match status" value="1"/>
</dbReference>
<dbReference type="Gene3D" id="3.40.50.2020">
    <property type="match status" value="1"/>
</dbReference>
<organism evidence="13 14">
    <name type="scientific">Aminomonas paucivorans DSM 12260</name>
    <dbReference type="NCBI Taxonomy" id="584708"/>
    <lineage>
        <taxon>Bacteria</taxon>
        <taxon>Thermotogati</taxon>
        <taxon>Synergistota</taxon>
        <taxon>Synergistia</taxon>
        <taxon>Synergistales</taxon>
        <taxon>Synergistaceae</taxon>
        <taxon>Aminomonas</taxon>
    </lineage>
</organism>
<dbReference type="InterPro" id="IPR029055">
    <property type="entry name" value="Ntn_hydrolases_N"/>
</dbReference>
<dbReference type="PANTHER" id="PTHR11907">
    <property type="entry name" value="AMIDOPHOSPHORIBOSYLTRANSFERASE"/>
    <property type="match status" value="1"/>
</dbReference>
<keyword evidence="6 7" id="KW-0315">Glutamine amidotransferase</keyword>
<dbReference type="GO" id="GO:0000287">
    <property type="term" value="F:magnesium ion binding"/>
    <property type="evidence" value="ECO:0007669"/>
    <property type="project" value="UniProtKB-UniRule"/>
</dbReference>
<evidence type="ECO:0000313" key="13">
    <source>
        <dbReference type="EMBL" id="EFQ23609.1"/>
    </source>
</evidence>
<dbReference type="GO" id="GO:0004044">
    <property type="term" value="F:amidophosphoribosyltransferase activity"/>
    <property type="evidence" value="ECO:0007669"/>
    <property type="project" value="UniProtKB-UniRule"/>
</dbReference>
<feature type="binding site" evidence="7 10">
    <location>
        <position position="287"/>
    </location>
    <ligand>
        <name>Mg(2+)</name>
        <dbReference type="ChEBI" id="CHEBI:18420"/>
    </ligand>
</feature>
<keyword evidence="7 11" id="KW-0411">Iron-sulfur</keyword>
<dbReference type="InterPro" id="IPR029057">
    <property type="entry name" value="PRTase-like"/>
</dbReference>
<keyword evidence="7 11" id="KW-0408">Iron</keyword>
<feature type="binding site" evidence="7 11">
    <location>
        <position position="440"/>
    </location>
    <ligand>
        <name>[4Fe-4S] cluster</name>
        <dbReference type="ChEBI" id="CHEBI:49883"/>
    </ligand>
</feature>
<dbReference type="InterPro" id="IPR000836">
    <property type="entry name" value="PRTase_dom"/>
</dbReference>
<name>E3CY76_9BACT</name>
<comment type="similarity">
    <text evidence="2 7 8">In the C-terminal section; belongs to the purine/pyrimidine phosphoribosyltransferase family.</text>
</comment>
<dbReference type="NCBIfam" id="TIGR01134">
    <property type="entry name" value="purF"/>
    <property type="match status" value="1"/>
</dbReference>
<dbReference type="PaxDb" id="584708-Apau_1183"/>